<gene>
    <name evidence="5" type="primary">hmgL-2</name>
    <name evidence="6" type="ORF">GA0071312_0208</name>
    <name evidence="5" type="ORF">HLUCCO17_14610</name>
</gene>
<dbReference type="CDD" id="cd07938">
    <property type="entry name" value="DRE_TIM_HMGL"/>
    <property type="match status" value="1"/>
</dbReference>
<dbReference type="RefSeq" id="WP_074443265.1">
    <property type="nucleotide sequence ID" value="NZ_FMBM01000001.1"/>
</dbReference>
<keyword evidence="2" id="KW-0479">Metal-binding</keyword>
<proteinExistence type="inferred from homology"/>
<dbReference type="Proteomes" id="UP000182800">
    <property type="component" value="Unassembled WGS sequence"/>
</dbReference>
<dbReference type="GO" id="GO:0006552">
    <property type="term" value="P:L-leucine catabolic process"/>
    <property type="evidence" value="ECO:0007669"/>
    <property type="project" value="TreeGrafter"/>
</dbReference>
<dbReference type="EC" id="4.1.3.4" evidence="5"/>
<evidence type="ECO:0000259" key="4">
    <source>
        <dbReference type="PROSITE" id="PS50991"/>
    </source>
</evidence>
<dbReference type="SUPFAM" id="SSF51569">
    <property type="entry name" value="Aldolase"/>
    <property type="match status" value="1"/>
</dbReference>
<accession>A0A0P7X429</accession>
<dbReference type="Proteomes" id="UP000050497">
    <property type="component" value="Unassembled WGS sequence"/>
</dbReference>
<dbReference type="Pfam" id="PF00682">
    <property type="entry name" value="HMGL-like"/>
    <property type="match status" value="1"/>
</dbReference>
<evidence type="ECO:0000313" key="7">
    <source>
        <dbReference type="Proteomes" id="UP000050497"/>
    </source>
</evidence>
<name>A0A0P7X429_9HYPH</name>
<dbReference type="STRING" id="1653334.GA0071312_0208"/>
<evidence type="ECO:0000313" key="6">
    <source>
        <dbReference type="EMBL" id="SCC78309.1"/>
    </source>
</evidence>
<protein>
    <submittedName>
        <fullName evidence="5">Hydroxymethylglutaryl-CoA lyase</fullName>
        <ecNumber evidence="5">4.1.3.4</ecNumber>
    </submittedName>
</protein>
<dbReference type="NCBIfam" id="NF004283">
    <property type="entry name" value="PRK05692.1"/>
    <property type="match status" value="1"/>
</dbReference>
<evidence type="ECO:0000256" key="2">
    <source>
        <dbReference type="ARBA" id="ARBA00022723"/>
    </source>
</evidence>
<dbReference type="GO" id="GO:0046951">
    <property type="term" value="P:ketone body biosynthetic process"/>
    <property type="evidence" value="ECO:0007669"/>
    <property type="project" value="TreeGrafter"/>
</dbReference>
<sequence length="310" mass="31871">MAEVTLVEVAPRDGIQNEPTILDRAMKQALIGKLVAAGLRRIEVTSFVNPKRVPQMAGAGDLVSALRDDPAMAVAKPSLSALALNLRGAREAIAAGVDEVTYVVVASETFNQRNQGVPIAETLAQWRDVRAAAREAGCMTSLTIAAAFGCPFEGEVDPGRPAAIAAELAAADALPDEIALADTIGVAAPGDVTTRFALLREALPDLPLRAHFHNTRNTGLANAVTAIASGVTALDASVGGFGGCPFAPAATGNVPSEDLTYMLQRMGHLGGIDLDALIATGNWLGEQLGKQPPALLGRAGTFPGNLGKAA</sequence>
<dbReference type="EMBL" id="LJSX01000026">
    <property type="protein sequence ID" value="KPQ09548.1"/>
    <property type="molecule type" value="Genomic_DNA"/>
</dbReference>
<evidence type="ECO:0000256" key="3">
    <source>
        <dbReference type="ARBA" id="ARBA00023239"/>
    </source>
</evidence>
<organism evidence="5 7">
    <name type="scientific">Saliniramus fredricksonii</name>
    <dbReference type="NCBI Taxonomy" id="1653334"/>
    <lineage>
        <taxon>Bacteria</taxon>
        <taxon>Pseudomonadati</taxon>
        <taxon>Pseudomonadota</taxon>
        <taxon>Alphaproteobacteria</taxon>
        <taxon>Hyphomicrobiales</taxon>
        <taxon>Salinarimonadaceae</taxon>
        <taxon>Saliniramus</taxon>
    </lineage>
</organism>
<feature type="domain" description="Pyruvate carboxyltransferase" evidence="4">
    <location>
        <begin position="4"/>
        <end position="278"/>
    </location>
</feature>
<dbReference type="PANTHER" id="PTHR42738:SF7">
    <property type="entry name" value="HYDROXYMETHYLGLUTARYL-COA LYASE"/>
    <property type="match status" value="1"/>
</dbReference>
<keyword evidence="8" id="KW-1185">Reference proteome</keyword>
<evidence type="ECO:0000313" key="8">
    <source>
        <dbReference type="Proteomes" id="UP000182800"/>
    </source>
</evidence>
<comment type="caution">
    <text evidence="5">The sequence shown here is derived from an EMBL/GenBank/DDBJ whole genome shotgun (WGS) entry which is preliminary data.</text>
</comment>
<reference evidence="6 8" key="2">
    <citation type="submission" date="2016-08" db="EMBL/GenBank/DDBJ databases">
        <authorList>
            <person name="Varghese N."/>
            <person name="Submissions Spin"/>
        </authorList>
    </citation>
    <scope>NUCLEOTIDE SEQUENCE [LARGE SCALE GENOMIC DNA]</scope>
    <source>
        <strain evidence="6 8">HL-109</strain>
    </source>
</reference>
<dbReference type="EMBL" id="FMBM01000001">
    <property type="protein sequence ID" value="SCC78309.1"/>
    <property type="molecule type" value="Genomic_DNA"/>
</dbReference>
<dbReference type="PANTHER" id="PTHR42738">
    <property type="entry name" value="HYDROXYMETHYLGLUTARYL-COA LYASE"/>
    <property type="match status" value="1"/>
</dbReference>
<dbReference type="PROSITE" id="PS50991">
    <property type="entry name" value="PYR_CT"/>
    <property type="match status" value="1"/>
</dbReference>
<evidence type="ECO:0000313" key="5">
    <source>
        <dbReference type="EMBL" id="KPQ09548.1"/>
    </source>
</evidence>
<reference evidence="5 7" key="1">
    <citation type="submission" date="2015-09" db="EMBL/GenBank/DDBJ databases">
        <title>Identification and resolution of microdiversity through metagenomic sequencing of parallel consortia.</title>
        <authorList>
            <person name="Nelson W.C."/>
            <person name="Romine M.F."/>
            <person name="Lindemann S.R."/>
        </authorList>
    </citation>
    <scope>NUCLEOTIDE SEQUENCE [LARGE SCALE GENOMIC DNA]</scope>
    <source>
        <strain evidence="5">HL-109</strain>
    </source>
</reference>
<dbReference type="AlphaFoldDB" id="A0A0P7X429"/>
<dbReference type="PATRIC" id="fig|1653334.4.peg.671"/>
<dbReference type="GO" id="GO:0004419">
    <property type="term" value="F:hydroxymethylglutaryl-CoA lyase activity"/>
    <property type="evidence" value="ECO:0007669"/>
    <property type="project" value="UniProtKB-EC"/>
</dbReference>
<dbReference type="InterPro" id="IPR043594">
    <property type="entry name" value="HMGL"/>
</dbReference>
<dbReference type="InterPro" id="IPR013785">
    <property type="entry name" value="Aldolase_TIM"/>
</dbReference>
<dbReference type="Gene3D" id="3.20.20.70">
    <property type="entry name" value="Aldolase class I"/>
    <property type="match status" value="1"/>
</dbReference>
<dbReference type="GO" id="GO:0046872">
    <property type="term" value="F:metal ion binding"/>
    <property type="evidence" value="ECO:0007669"/>
    <property type="project" value="UniProtKB-KW"/>
</dbReference>
<keyword evidence="3 5" id="KW-0456">Lyase</keyword>
<dbReference type="OrthoDB" id="9784013at2"/>
<comment type="similarity">
    <text evidence="1">Belongs to the HMG-CoA lyase family.</text>
</comment>
<evidence type="ECO:0000256" key="1">
    <source>
        <dbReference type="ARBA" id="ARBA00009405"/>
    </source>
</evidence>
<dbReference type="InterPro" id="IPR000891">
    <property type="entry name" value="PYR_CT"/>
</dbReference>